<dbReference type="GO" id="GO:0020037">
    <property type="term" value="F:heme binding"/>
    <property type="evidence" value="ECO:0007669"/>
    <property type="project" value="InterPro"/>
</dbReference>
<dbReference type="FunFam" id="1.10.630.10:FF:000126">
    <property type="entry name" value="Predicted protein"/>
    <property type="match status" value="1"/>
</dbReference>
<evidence type="ECO:0000256" key="5">
    <source>
        <dbReference type="ARBA" id="ARBA00023002"/>
    </source>
</evidence>
<dbReference type="EMBL" id="CAMGYJ010000004">
    <property type="protein sequence ID" value="CAI0403686.1"/>
    <property type="molecule type" value="Genomic_DNA"/>
</dbReference>
<dbReference type="Proteomes" id="UP001154282">
    <property type="component" value="Unassembled WGS sequence"/>
</dbReference>
<evidence type="ECO:0000313" key="10">
    <source>
        <dbReference type="EMBL" id="CAI0403686.1"/>
    </source>
</evidence>
<comment type="similarity">
    <text evidence="2 9">Belongs to the cytochrome P450 family.</text>
</comment>
<dbReference type="GO" id="GO:0005506">
    <property type="term" value="F:iron ion binding"/>
    <property type="evidence" value="ECO:0007669"/>
    <property type="project" value="InterPro"/>
</dbReference>
<evidence type="ECO:0000256" key="9">
    <source>
        <dbReference type="RuleBase" id="RU000461"/>
    </source>
</evidence>
<gene>
    <name evidence="10" type="ORF">LITE_LOCUS12158</name>
</gene>
<dbReference type="Gene3D" id="1.10.630.10">
    <property type="entry name" value="Cytochrome P450"/>
    <property type="match status" value="1"/>
</dbReference>
<evidence type="ECO:0000256" key="1">
    <source>
        <dbReference type="ARBA" id="ARBA00001971"/>
    </source>
</evidence>
<dbReference type="PRINTS" id="PR00385">
    <property type="entry name" value="P450"/>
</dbReference>
<keyword evidence="5 9" id="KW-0560">Oxidoreductase</keyword>
<comment type="caution">
    <text evidence="10">The sequence shown here is derived from an EMBL/GenBank/DDBJ whole genome shotgun (WGS) entry which is preliminary data.</text>
</comment>
<name>A0AAV0J1B4_9ROSI</name>
<dbReference type="PANTHER" id="PTHR47950:SF49">
    <property type="entry name" value="CYTOCHROME P450"/>
    <property type="match status" value="1"/>
</dbReference>
<evidence type="ECO:0000256" key="3">
    <source>
        <dbReference type="ARBA" id="ARBA00022617"/>
    </source>
</evidence>
<dbReference type="PANTHER" id="PTHR47950">
    <property type="entry name" value="CYTOCHROME P450, FAMILY 76, SUBFAMILY C, POLYPEPTIDE 5-RELATED"/>
    <property type="match status" value="1"/>
</dbReference>
<dbReference type="SUPFAM" id="SSF48264">
    <property type="entry name" value="Cytochrome P450"/>
    <property type="match status" value="1"/>
</dbReference>
<dbReference type="InterPro" id="IPR002401">
    <property type="entry name" value="Cyt_P450_E_grp-I"/>
</dbReference>
<dbReference type="InterPro" id="IPR036396">
    <property type="entry name" value="Cyt_P450_sf"/>
</dbReference>
<feature type="non-terminal residue" evidence="10">
    <location>
        <position position="1"/>
    </location>
</feature>
<comment type="cofactor">
    <cofactor evidence="1 8">
        <name>heme</name>
        <dbReference type="ChEBI" id="CHEBI:30413"/>
    </cofactor>
</comment>
<keyword evidence="11" id="KW-1185">Reference proteome</keyword>
<dbReference type="InterPro" id="IPR001128">
    <property type="entry name" value="Cyt_P450"/>
</dbReference>
<dbReference type="GO" id="GO:0016705">
    <property type="term" value="F:oxidoreductase activity, acting on paired donors, with incorporation or reduction of molecular oxygen"/>
    <property type="evidence" value="ECO:0007669"/>
    <property type="project" value="InterPro"/>
</dbReference>
<dbReference type="AlphaFoldDB" id="A0AAV0J1B4"/>
<dbReference type="GO" id="GO:0004497">
    <property type="term" value="F:monooxygenase activity"/>
    <property type="evidence" value="ECO:0007669"/>
    <property type="project" value="UniProtKB-KW"/>
</dbReference>
<evidence type="ECO:0000256" key="6">
    <source>
        <dbReference type="ARBA" id="ARBA00023004"/>
    </source>
</evidence>
<keyword evidence="4 8" id="KW-0479">Metal-binding</keyword>
<organism evidence="10 11">
    <name type="scientific">Linum tenue</name>
    <dbReference type="NCBI Taxonomy" id="586396"/>
    <lineage>
        <taxon>Eukaryota</taxon>
        <taxon>Viridiplantae</taxon>
        <taxon>Streptophyta</taxon>
        <taxon>Embryophyta</taxon>
        <taxon>Tracheophyta</taxon>
        <taxon>Spermatophyta</taxon>
        <taxon>Magnoliopsida</taxon>
        <taxon>eudicotyledons</taxon>
        <taxon>Gunneridae</taxon>
        <taxon>Pentapetalae</taxon>
        <taxon>rosids</taxon>
        <taxon>fabids</taxon>
        <taxon>Malpighiales</taxon>
        <taxon>Linaceae</taxon>
        <taxon>Linum</taxon>
    </lineage>
</organism>
<sequence>LYACSNFQQNPHRAGHRILKSESLSTVPMDHSVSNYETLLLLLLLPLLLLLSIKHVNSKKKAELPLPPGPKPWPILGNIPHMTRKVHITMSQFAKSHGDLISVKLGAQLIVVASSPAAAAEILKTHDRVLSARYESKSSPFKISDVNRMAIVWATTCNDSWKSLRALCRTELFSGRAIESQAAVRERKVCEMVEFLAAREGKVVDIGEIVFTTVFNSLCNLFFSDDLLVLEDRKGKASGLKSHIWKMMELGATPSIADFYPVLAPLDPQGLKKKMAKVVSQMFSVWERYIKERREIHESKFHVDAPKGDFLDVFLSNGFDDQKINWLFFELLTAGTETTTTTVEWAMAELLKSGEAMTKVREELKRKIGGNPINEANVSQLKFLNACIKETFRLHPPVPFLIPHCALETCEVLNYRIPKNAQVLVNVWAIGRDPSVWEDPLSFRPERFVDSGSAVVDFTGHDFELLPFGSGRRVCPGLPMAAKQLPLILASLIKGFDWALPGGEDPAKLDMDEKFGLTLQKDQPLLLVARKQSM</sequence>
<dbReference type="PROSITE" id="PS00086">
    <property type="entry name" value="CYTOCHROME_P450"/>
    <property type="match status" value="1"/>
</dbReference>
<dbReference type="PRINTS" id="PR00463">
    <property type="entry name" value="EP450I"/>
</dbReference>
<keyword evidence="7 9" id="KW-0503">Monooxygenase</keyword>
<dbReference type="Pfam" id="PF00067">
    <property type="entry name" value="p450"/>
    <property type="match status" value="1"/>
</dbReference>
<keyword evidence="3 8" id="KW-0349">Heme</keyword>
<keyword evidence="6 8" id="KW-0408">Iron</keyword>
<evidence type="ECO:0000256" key="4">
    <source>
        <dbReference type="ARBA" id="ARBA00022723"/>
    </source>
</evidence>
<feature type="binding site" description="axial binding residue" evidence="8">
    <location>
        <position position="475"/>
    </location>
    <ligand>
        <name>heme</name>
        <dbReference type="ChEBI" id="CHEBI:30413"/>
    </ligand>
    <ligandPart>
        <name>Fe</name>
        <dbReference type="ChEBI" id="CHEBI:18248"/>
    </ligandPart>
</feature>
<dbReference type="InterPro" id="IPR017972">
    <property type="entry name" value="Cyt_P450_CS"/>
</dbReference>
<reference evidence="10" key="1">
    <citation type="submission" date="2022-08" db="EMBL/GenBank/DDBJ databases">
        <authorList>
            <person name="Gutierrez-Valencia J."/>
        </authorList>
    </citation>
    <scope>NUCLEOTIDE SEQUENCE</scope>
</reference>
<evidence type="ECO:0008006" key="12">
    <source>
        <dbReference type="Google" id="ProtNLM"/>
    </source>
</evidence>
<evidence type="ECO:0000256" key="8">
    <source>
        <dbReference type="PIRSR" id="PIRSR602401-1"/>
    </source>
</evidence>
<accession>A0AAV0J1B4</accession>
<proteinExistence type="inferred from homology"/>
<evidence type="ECO:0000256" key="2">
    <source>
        <dbReference type="ARBA" id="ARBA00010617"/>
    </source>
</evidence>
<evidence type="ECO:0000256" key="7">
    <source>
        <dbReference type="ARBA" id="ARBA00023033"/>
    </source>
</evidence>
<evidence type="ECO:0000313" key="11">
    <source>
        <dbReference type="Proteomes" id="UP001154282"/>
    </source>
</evidence>
<protein>
    <recommendedName>
        <fullName evidence="12">(S)-N-methylcoclaurine 3'-hydroxylase isozyme 2</fullName>
    </recommendedName>
</protein>